<dbReference type="PANTHER" id="PTHR30287">
    <property type="entry name" value="MEMBRANE COMPONENT OF PREDICTED ABC SUPERFAMILY METABOLITE UPTAKE TRANSPORTER"/>
    <property type="match status" value="1"/>
</dbReference>
<organism evidence="9 10">
    <name type="scientific">Chitinivorax tropicus</name>
    <dbReference type="NCBI Taxonomy" id="714531"/>
    <lineage>
        <taxon>Bacteria</taxon>
        <taxon>Pseudomonadati</taxon>
        <taxon>Pseudomonadota</taxon>
        <taxon>Betaproteobacteria</taxon>
        <taxon>Chitinivorax</taxon>
    </lineage>
</organism>
<dbReference type="RefSeq" id="WP_184040577.1">
    <property type="nucleotide sequence ID" value="NZ_JACHHY010000018.1"/>
</dbReference>
<feature type="domain" description="ABC3 transporter permease C-terminal" evidence="7">
    <location>
        <begin position="707"/>
        <end position="821"/>
    </location>
</feature>
<feature type="transmembrane region" description="Helical" evidence="6">
    <location>
        <begin position="466"/>
        <end position="487"/>
    </location>
</feature>
<evidence type="ECO:0000256" key="6">
    <source>
        <dbReference type="SAM" id="Phobius"/>
    </source>
</evidence>
<feature type="transmembrane region" description="Helical" evidence="6">
    <location>
        <begin position="394"/>
        <end position="411"/>
    </location>
</feature>
<dbReference type="Pfam" id="PF02687">
    <property type="entry name" value="FtsX"/>
    <property type="match status" value="2"/>
</dbReference>
<feature type="transmembrane region" description="Helical" evidence="6">
    <location>
        <begin position="302"/>
        <end position="332"/>
    </location>
</feature>
<reference evidence="9 10" key="1">
    <citation type="submission" date="2020-08" db="EMBL/GenBank/DDBJ databases">
        <title>Genomic Encyclopedia of Type Strains, Phase IV (KMG-IV): sequencing the most valuable type-strain genomes for metagenomic binning, comparative biology and taxonomic classification.</title>
        <authorList>
            <person name="Goeker M."/>
        </authorList>
    </citation>
    <scope>NUCLEOTIDE SEQUENCE [LARGE SCALE GENOMIC DNA]</scope>
    <source>
        <strain evidence="9 10">DSM 27165</strain>
    </source>
</reference>
<evidence type="ECO:0000313" key="9">
    <source>
        <dbReference type="EMBL" id="MBB5019542.1"/>
    </source>
</evidence>
<comment type="subcellular location">
    <subcellularLocation>
        <location evidence="1">Cell membrane</location>
        <topology evidence="1">Multi-pass membrane protein</topology>
    </subcellularLocation>
</comment>
<evidence type="ECO:0000256" key="2">
    <source>
        <dbReference type="ARBA" id="ARBA00022475"/>
    </source>
</evidence>
<dbReference type="InterPro" id="IPR025857">
    <property type="entry name" value="MacB_PCD"/>
</dbReference>
<keyword evidence="10" id="KW-1185">Reference proteome</keyword>
<gene>
    <name evidence="9" type="ORF">HNQ59_002844</name>
</gene>
<evidence type="ECO:0000256" key="1">
    <source>
        <dbReference type="ARBA" id="ARBA00004651"/>
    </source>
</evidence>
<evidence type="ECO:0000259" key="8">
    <source>
        <dbReference type="Pfam" id="PF12704"/>
    </source>
</evidence>
<comment type="caution">
    <text evidence="9">The sequence shown here is derived from an EMBL/GenBank/DDBJ whole genome shotgun (WGS) entry which is preliminary data.</text>
</comment>
<feature type="transmembrane region" description="Helical" evidence="6">
    <location>
        <begin position="707"/>
        <end position="727"/>
    </location>
</feature>
<name>A0A840MRZ3_9PROT</name>
<feature type="transmembrane region" description="Helical" evidence="6">
    <location>
        <begin position="792"/>
        <end position="817"/>
    </location>
</feature>
<dbReference type="Proteomes" id="UP000575898">
    <property type="component" value="Unassembled WGS sequence"/>
</dbReference>
<accession>A0A840MRZ3</accession>
<evidence type="ECO:0000256" key="5">
    <source>
        <dbReference type="ARBA" id="ARBA00023136"/>
    </source>
</evidence>
<feature type="domain" description="ABC3 transporter permease C-terminal" evidence="7">
    <location>
        <begin position="261"/>
        <end position="376"/>
    </location>
</feature>
<feature type="transmembrane region" description="Helical" evidence="6">
    <location>
        <begin position="352"/>
        <end position="373"/>
    </location>
</feature>
<dbReference type="InterPro" id="IPR003838">
    <property type="entry name" value="ABC3_permease_C"/>
</dbReference>
<evidence type="ECO:0000313" key="10">
    <source>
        <dbReference type="Proteomes" id="UP000575898"/>
    </source>
</evidence>
<protein>
    <submittedName>
        <fullName evidence="9">Putative ABC transport system permease protein</fullName>
    </submittedName>
</protein>
<proteinExistence type="predicted"/>
<keyword evidence="4 6" id="KW-1133">Transmembrane helix</keyword>
<dbReference type="AlphaFoldDB" id="A0A840MRZ3"/>
<dbReference type="GO" id="GO:0005886">
    <property type="term" value="C:plasma membrane"/>
    <property type="evidence" value="ECO:0007669"/>
    <property type="project" value="UniProtKB-SubCell"/>
</dbReference>
<keyword evidence="2" id="KW-1003">Cell membrane</keyword>
<evidence type="ECO:0000256" key="3">
    <source>
        <dbReference type="ARBA" id="ARBA00022692"/>
    </source>
</evidence>
<evidence type="ECO:0000259" key="7">
    <source>
        <dbReference type="Pfam" id="PF02687"/>
    </source>
</evidence>
<evidence type="ECO:0000256" key="4">
    <source>
        <dbReference type="ARBA" id="ARBA00022989"/>
    </source>
</evidence>
<feature type="domain" description="MacB-like periplasmic core" evidence="8">
    <location>
        <begin position="27"/>
        <end position="228"/>
    </location>
</feature>
<dbReference type="Pfam" id="PF12704">
    <property type="entry name" value="MacB_PCD"/>
    <property type="match status" value="1"/>
</dbReference>
<keyword evidence="3 6" id="KW-0812">Transmembrane</keyword>
<dbReference type="PANTHER" id="PTHR30287:SF1">
    <property type="entry name" value="INNER MEMBRANE PROTEIN"/>
    <property type="match status" value="1"/>
</dbReference>
<keyword evidence="5 6" id="KW-0472">Membrane</keyword>
<sequence length="829" mass="90071">MTWLQTGRLAWRMLRRDLRAGELNVLMLALVIAVAAMTSVGFFTDRMQRALTEQANDLLGADLVVSADKPIPPAWQALATGSGLKLAHTTIFPSMVLSGEGTQIASIKAVSAGYPLRGRFLLGTASQVHQAGQIPAAGTLWADERLLLRLNAKIGDQVQLGEASFRIAERIEREPDAAIDIFNFMPRVIINQADLAATQLIQTGSRVRYRLLVAGTGKQVAAFRDAIKPQIGRGQRLETVQDARPEVRNALERAQRFLGLAALSSVALAGVAIGLATRRYIERHLNPVAMMRCLGASQATIFRLFVGQFACLAALAGVAGVAIGFAAQHVLVDMLAGMVDRALPAAHWLPGVQGWLVGALLLFGFAVPPLLQLKKTPTLRVLRREVSGGTRTRAMYLAGGGLLIALLWWQVGEPKLAAYVLSGFVGGIALAAAAGWGLMRLLRRFNRRAGITWRFGVANLYRRQGLAVVQIVALSLGLMALLTLTLVRGDLLQSWQRSVPPDAPNRFIINIQPEQRTTLAQFLQHNQLAAPIQYPMIRGRWVGRNDQPIKGDQYQDEKTKNLAEREFNLSWADRPQVDNQVVAGRFWQPTDQTPQFSVEEGLAEQLGIKLGDRLTFDIAGVRYTAPVTSLRKVNWDSFNVNFFVVAPPTMLANQPTSYITSFRLPADREAVVRDLVRAFPNMTVIDVGNVLREVRDIIGKVAGAVQFVFLFTLVAGLVVLYAALAATQDERRFDNAMLRTLGGSRRQLLHTALAEFASVGALAGAVAVLASGALGWVVCVKLLNLPYQLNPLLPVLGVGGGALAVMLAGLPGVIRLLRTPPLHVLNQSA</sequence>
<feature type="transmembrane region" description="Helical" evidence="6">
    <location>
        <begin position="257"/>
        <end position="281"/>
    </location>
</feature>
<feature type="transmembrane region" description="Helical" evidence="6">
    <location>
        <begin position="417"/>
        <end position="438"/>
    </location>
</feature>
<dbReference type="EMBL" id="JACHHY010000018">
    <property type="protein sequence ID" value="MBB5019542.1"/>
    <property type="molecule type" value="Genomic_DNA"/>
</dbReference>
<dbReference type="InterPro" id="IPR038766">
    <property type="entry name" value="Membrane_comp_ABC_pdt"/>
</dbReference>
<feature type="transmembrane region" description="Helical" evidence="6">
    <location>
        <begin position="748"/>
        <end position="772"/>
    </location>
</feature>
<feature type="transmembrane region" description="Helical" evidence="6">
    <location>
        <begin position="21"/>
        <end position="43"/>
    </location>
</feature>